<proteinExistence type="predicted"/>
<keyword evidence="1" id="KW-0472">Membrane</keyword>
<accession>A0A1H5LVC2</accession>
<feature type="transmembrane region" description="Helical" evidence="1">
    <location>
        <begin position="12"/>
        <end position="36"/>
    </location>
</feature>
<evidence type="ECO:0000313" key="3">
    <source>
        <dbReference type="Proteomes" id="UP000199448"/>
    </source>
</evidence>
<dbReference type="OrthoDB" id="1144067at2"/>
<reference evidence="2 3" key="1">
    <citation type="submission" date="2016-10" db="EMBL/GenBank/DDBJ databases">
        <authorList>
            <person name="de Groot N.N."/>
        </authorList>
    </citation>
    <scope>NUCLEOTIDE SEQUENCE [LARGE SCALE GENOMIC DNA]</scope>
    <source>
        <strain evidence="2 3">DSM 23553</strain>
    </source>
</reference>
<dbReference type="Proteomes" id="UP000199448">
    <property type="component" value="Unassembled WGS sequence"/>
</dbReference>
<organism evidence="2 3">
    <name type="scientific">Salinimicrobium catena</name>
    <dbReference type="NCBI Taxonomy" id="390640"/>
    <lineage>
        <taxon>Bacteria</taxon>
        <taxon>Pseudomonadati</taxon>
        <taxon>Bacteroidota</taxon>
        <taxon>Flavobacteriia</taxon>
        <taxon>Flavobacteriales</taxon>
        <taxon>Flavobacteriaceae</taxon>
        <taxon>Salinimicrobium</taxon>
    </lineage>
</organism>
<dbReference type="AlphaFoldDB" id="A0A1H5LVC2"/>
<keyword evidence="1" id="KW-1133">Transmembrane helix</keyword>
<dbReference type="RefSeq" id="WP_093112749.1">
    <property type="nucleotide sequence ID" value="NZ_FNGG01000002.1"/>
</dbReference>
<gene>
    <name evidence="2" type="ORF">SAMN04488034_102437</name>
</gene>
<keyword evidence="1" id="KW-0812">Transmembrane</keyword>
<dbReference type="STRING" id="390640.SAMN04488034_102437"/>
<evidence type="ECO:0000313" key="2">
    <source>
        <dbReference type="EMBL" id="SEE80979.1"/>
    </source>
</evidence>
<sequence length="101" mass="11338">MKIPNKKLLFKSLVYDAVGMASSAVPLVGPFLDLAWAPYAAKKMSVMFPGKKGKFASVLVFLEEILPFTDVIPTFTLMWLYTYVWKKQTSSEGQTIEVEIV</sequence>
<keyword evidence="3" id="KW-1185">Reference proteome</keyword>
<evidence type="ECO:0000256" key="1">
    <source>
        <dbReference type="SAM" id="Phobius"/>
    </source>
</evidence>
<protein>
    <submittedName>
        <fullName evidence="2">Uncharacterized protein</fullName>
    </submittedName>
</protein>
<feature type="transmembrane region" description="Helical" evidence="1">
    <location>
        <begin position="56"/>
        <end position="81"/>
    </location>
</feature>
<dbReference type="EMBL" id="FNUG01000002">
    <property type="protein sequence ID" value="SEE80979.1"/>
    <property type="molecule type" value="Genomic_DNA"/>
</dbReference>
<name>A0A1H5LVC2_9FLAO</name>